<keyword evidence="1" id="KW-1133">Transmembrane helix</keyword>
<dbReference type="EMBL" id="JALJYF010000002">
    <property type="protein sequence ID" value="MCP1728212.1"/>
    <property type="molecule type" value="Genomic_DNA"/>
</dbReference>
<evidence type="ECO:0000313" key="3">
    <source>
        <dbReference type="Proteomes" id="UP001523550"/>
    </source>
</evidence>
<dbReference type="Proteomes" id="UP001523550">
    <property type="component" value="Unassembled WGS sequence"/>
</dbReference>
<feature type="transmembrane region" description="Helical" evidence="1">
    <location>
        <begin position="92"/>
        <end position="115"/>
    </location>
</feature>
<reference evidence="2 3" key="1">
    <citation type="submission" date="2022-03" db="EMBL/GenBank/DDBJ databases">
        <title>Genomic Encyclopedia of Type Strains, Phase III (KMG-III): the genomes of soil and plant-associated and newly described type strains.</title>
        <authorList>
            <person name="Whitman W."/>
        </authorList>
    </citation>
    <scope>NUCLEOTIDE SEQUENCE [LARGE SCALE GENOMIC DNA]</scope>
    <source>
        <strain evidence="2 3">BSker1</strain>
    </source>
</reference>
<accession>A0ABT1GE35</accession>
<evidence type="ECO:0000256" key="1">
    <source>
        <dbReference type="SAM" id="Phobius"/>
    </source>
</evidence>
<keyword evidence="1" id="KW-0812">Transmembrane</keyword>
<name>A0ABT1GE35_9GAMM</name>
<protein>
    <submittedName>
        <fullName evidence="2">ABC-type transport system involved in multi-copper enzyme maturation permease subunit</fullName>
    </submittedName>
</protein>
<organism evidence="2 3">
    <name type="scientific">Natronospira proteinivora</name>
    <dbReference type="NCBI Taxonomy" id="1807133"/>
    <lineage>
        <taxon>Bacteria</taxon>
        <taxon>Pseudomonadati</taxon>
        <taxon>Pseudomonadota</taxon>
        <taxon>Gammaproteobacteria</taxon>
        <taxon>Natronospirales</taxon>
        <taxon>Natronospiraceae</taxon>
        <taxon>Natronospira</taxon>
    </lineage>
</organism>
<comment type="caution">
    <text evidence="2">The sequence shown here is derived from an EMBL/GenBank/DDBJ whole genome shotgun (WGS) entry which is preliminary data.</text>
</comment>
<evidence type="ECO:0000313" key="2">
    <source>
        <dbReference type="EMBL" id="MCP1728212.1"/>
    </source>
</evidence>
<feature type="transmembrane region" description="Helical" evidence="1">
    <location>
        <begin position="36"/>
        <end position="53"/>
    </location>
</feature>
<gene>
    <name evidence="2" type="ORF">J2T60_002212</name>
</gene>
<feature type="transmembrane region" description="Helical" evidence="1">
    <location>
        <begin position="65"/>
        <end position="86"/>
    </location>
</feature>
<keyword evidence="3" id="KW-1185">Reference proteome</keyword>
<sequence>MNQALAIIFAILILLTGIGLLAWLLAAGLWTPLDPVLAGGFSLVAGLFWLVAARRLLGAPAARRHYLSAAALVLVVTVVELGLILLTGSYTGIGMTLLVLGSSGALVFTVIRALLME</sequence>
<feature type="transmembrane region" description="Helical" evidence="1">
    <location>
        <begin position="7"/>
        <end position="30"/>
    </location>
</feature>
<keyword evidence="1" id="KW-0472">Membrane</keyword>
<dbReference type="RefSeq" id="WP_253449914.1">
    <property type="nucleotide sequence ID" value="NZ_JALJYF010000002.1"/>
</dbReference>
<proteinExistence type="predicted"/>